<dbReference type="PROSITE" id="PS51746">
    <property type="entry name" value="PPM_2"/>
    <property type="match status" value="1"/>
</dbReference>
<dbReference type="OrthoDB" id="10264738at2759"/>
<evidence type="ECO:0000259" key="1">
    <source>
        <dbReference type="PROSITE" id="PS51746"/>
    </source>
</evidence>
<dbReference type="PANTHER" id="PTHR47992">
    <property type="entry name" value="PROTEIN PHOSPHATASE"/>
    <property type="match status" value="1"/>
</dbReference>
<keyword evidence="2" id="KW-0378">Hydrolase</keyword>
<evidence type="ECO:0000313" key="3">
    <source>
        <dbReference type="Proteomes" id="UP000001460"/>
    </source>
</evidence>
<dbReference type="Proteomes" id="UP000001460">
    <property type="component" value="Unassembled WGS sequence"/>
</dbReference>
<reference evidence="2" key="1">
    <citation type="submission" date="2008-06" db="EMBL/GenBank/DDBJ databases">
        <authorList>
            <person name="Lorenzi H."/>
            <person name="Inman J."/>
            <person name="Miller J."/>
            <person name="Schobel S."/>
            <person name="Amedeo P."/>
            <person name="Caler E.V."/>
            <person name="da Silva J."/>
        </authorList>
    </citation>
    <scope>NUCLEOTIDE SEQUENCE [LARGE SCALE GENOMIC DNA]</scope>
    <source>
        <strain evidence="2">RN66</strain>
    </source>
</reference>
<dbReference type="GeneID" id="6996085"/>
<dbReference type="InterPro" id="IPR036457">
    <property type="entry name" value="PPM-type-like_dom_sf"/>
</dbReference>
<proteinExistence type="predicted"/>
<dbReference type="SMART" id="SM00332">
    <property type="entry name" value="PP2Cc"/>
    <property type="match status" value="1"/>
</dbReference>
<dbReference type="EC" id="3.1.3.16" evidence="2"/>
<feature type="domain" description="PPM-type phosphatase" evidence="1">
    <location>
        <begin position="302"/>
        <end position="618"/>
    </location>
</feature>
<name>B6AEY5_CRYMR</name>
<dbReference type="VEuPathDB" id="CryptoDB:CMU_014280"/>
<dbReference type="InterPro" id="IPR015655">
    <property type="entry name" value="PP2C"/>
</dbReference>
<dbReference type="EMBL" id="DS989730">
    <property type="protein sequence ID" value="EEA06752.1"/>
    <property type="molecule type" value="Genomic_DNA"/>
</dbReference>
<dbReference type="Gene3D" id="3.60.40.10">
    <property type="entry name" value="PPM-type phosphatase domain"/>
    <property type="match status" value="1"/>
</dbReference>
<dbReference type="CDD" id="cd00143">
    <property type="entry name" value="PP2Cc"/>
    <property type="match status" value="1"/>
</dbReference>
<protein>
    <submittedName>
        <fullName evidence="2">Protein phosphatase 2C, putative</fullName>
        <ecNumber evidence="2">3.1.3.16</ecNumber>
    </submittedName>
</protein>
<dbReference type="eggNOG" id="KOG0698">
    <property type="taxonomic scope" value="Eukaryota"/>
</dbReference>
<dbReference type="SUPFAM" id="SSF81606">
    <property type="entry name" value="PP2C-like"/>
    <property type="match status" value="1"/>
</dbReference>
<sequence>MNSSDCYIGSTNAKLLRPPMTSILSKSEYNIGSTPLINNSTTYYDTQNISVQRFFTNENFARDQHLGKHQVMAPPQPTSTSLFQSVNLNKWPFIPQNSDPILNLPVQNTANLITPINMQPKIPQRFSSYTDSYAANSQVQPQLMMQYPYNIPYLGQMSSESSLGGYPMFQRNPYTANNQTYPFTNTSHNHINTTNLFPNMIQIPRNPQISGLQPQVPQLSTSIPKQTSRFPQTSYTLNNNISTNYTTYLPFTDDNTLMDISFNNPHKNDRIIDFVRNITDNSCQVSDRIDVSLKYNEVTQPKIGGATIKGFKPTLSIGNQDRAILMEYGPRASAYAVFDGHGPQGDIIAEYVCNHFTSALNQLLNPYKFATCQQMEPPTRQQMRNYFSVLFHNMDAEISEFRSGISLWSGCTAALCVRLDRDIHIAWAGDSRVVLYRMYASKPETISTDDNSLNISWWTTSDHIPNRPDELARIHQFGASVVVYPTPWLNKSTTRIREHGIAMSRSFGDKAGSQYGVICIPDMATISLDMCAKKEPAYGIDKWIVVVASDGIWDSLSEEEVGYYIWKNLVLRKDISNQSILTDDDVWKVSHDIAKEAWVFRATVENYSDDTTIIISVL</sequence>
<organism evidence="2 3">
    <name type="scientific">Cryptosporidium muris (strain RN66)</name>
    <dbReference type="NCBI Taxonomy" id="441375"/>
    <lineage>
        <taxon>Eukaryota</taxon>
        <taxon>Sar</taxon>
        <taxon>Alveolata</taxon>
        <taxon>Apicomplexa</taxon>
        <taxon>Conoidasida</taxon>
        <taxon>Coccidia</taxon>
        <taxon>Eucoccidiorida</taxon>
        <taxon>Eimeriorina</taxon>
        <taxon>Cryptosporidiidae</taxon>
        <taxon>Cryptosporidium</taxon>
    </lineage>
</organism>
<accession>B6AEY5</accession>
<keyword evidence="3" id="KW-1185">Reference proteome</keyword>
<dbReference type="RefSeq" id="XP_002141101.1">
    <property type="nucleotide sequence ID" value="XM_002141065.1"/>
</dbReference>
<evidence type="ECO:0000313" key="2">
    <source>
        <dbReference type="EMBL" id="EEA06752.1"/>
    </source>
</evidence>
<dbReference type="GO" id="GO:0004722">
    <property type="term" value="F:protein serine/threonine phosphatase activity"/>
    <property type="evidence" value="ECO:0007669"/>
    <property type="project" value="UniProtKB-EC"/>
</dbReference>
<dbReference type="STRING" id="441375.B6AEY5"/>
<dbReference type="Pfam" id="PF00481">
    <property type="entry name" value="PP2C"/>
    <property type="match status" value="1"/>
</dbReference>
<gene>
    <name evidence="2" type="ORF">CMU_014280</name>
</gene>
<dbReference type="AlphaFoldDB" id="B6AEY5"/>
<dbReference type="InterPro" id="IPR001932">
    <property type="entry name" value="PPM-type_phosphatase-like_dom"/>
</dbReference>